<dbReference type="Pfam" id="PF11012">
    <property type="entry name" value="DUF2850"/>
    <property type="match status" value="1"/>
</dbReference>
<evidence type="ECO:0008006" key="4">
    <source>
        <dbReference type="Google" id="ProtNLM"/>
    </source>
</evidence>
<name>A0A2S7W078_PHOAN</name>
<evidence type="ECO:0000256" key="1">
    <source>
        <dbReference type="SAM" id="Phobius"/>
    </source>
</evidence>
<gene>
    <name evidence="2" type="ORF">BTO08_10335</name>
</gene>
<proteinExistence type="predicted"/>
<feature type="transmembrane region" description="Helical" evidence="1">
    <location>
        <begin position="20"/>
        <end position="39"/>
    </location>
</feature>
<dbReference type="EMBL" id="MSCJ01000001">
    <property type="protein sequence ID" value="PQJ67766.1"/>
    <property type="molecule type" value="Genomic_DNA"/>
</dbReference>
<reference evidence="2 3" key="1">
    <citation type="submission" date="2016-12" db="EMBL/GenBank/DDBJ databases">
        <title>Diversity of luminous bacteria.</title>
        <authorList>
            <person name="Yoshizawa S."/>
            <person name="Kogure K."/>
        </authorList>
    </citation>
    <scope>NUCLEOTIDE SEQUENCE [LARGE SCALE GENOMIC DNA]</scope>
    <source>
        <strain evidence="2 3">LC1-200</strain>
    </source>
</reference>
<evidence type="ECO:0000313" key="3">
    <source>
        <dbReference type="Proteomes" id="UP000238730"/>
    </source>
</evidence>
<organism evidence="2 3">
    <name type="scientific">Photobacterium angustum</name>
    <dbReference type="NCBI Taxonomy" id="661"/>
    <lineage>
        <taxon>Bacteria</taxon>
        <taxon>Pseudomonadati</taxon>
        <taxon>Pseudomonadota</taxon>
        <taxon>Gammaproteobacteria</taxon>
        <taxon>Vibrionales</taxon>
        <taxon>Vibrionaceae</taxon>
        <taxon>Photobacterium</taxon>
    </lineage>
</organism>
<dbReference type="InterPro" id="IPR021271">
    <property type="entry name" value="DUF2850"/>
</dbReference>
<sequence length="136" mass="15569">MDKVQSSKVSTSHLMTKHSQTIILILLLVGGLALTSLFVSKTALSSWLKPPSSVDIYGSWKEHDVAQYAAESFEVRPLGIYRDGRLVTTQYCWDGQTLSYQLGEQHYSYLYHKNNFIRQQPAHYISTFVRTPLRLD</sequence>
<dbReference type="OrthoDB" id="5824286at2"/>
<accession>A0A2S7W078</accession>
<protein>
    <recommendedName>
        <fullName evidence="4">DUF2850 domain-containing protein</fullName>
    </recommendedName>
</protein>
<keyword evidence="1" id="KW-0812">Transmembrane</keyword>
<dbReference type="RefSeq" id="WP_105060886.1">
    <property type="nucleotide sequence ID" value="NZ_MSCJ01000001.1"/>
</dbReference>
<keyword evidence="1" id="KW-1133">Transmembrane helix</keyword>
<dbReference type="Proteomes" id="UP000238730">
    <property type="component" value="Unassembled WGS sequence"/>
</dbReference>
<comment type="caution">
    <text evidence="2">The sequence shown here is derived from an EMBL/GenBank/DDBJ whole genome shotgun (WGS) entry which is preliminary data.</text>
</comment>
<keyword evidence="1" id="KW-0472">Membrane</keyword>
<evidence type="ECO:0000313" key="2">
    <source>
        <dbReference type="EMBL" id="PQJ67766.1"/>
    </source>
</evidence>
<dbReference type="AlphaFoldDB" id="A0A2S7W078"/>